<protein>
    <submittedName>
        <fullName evidence="1">Uncharacterized protein</fullName>
    </submittedName>
</protein>
<name>A0A382GFM6_9ZZZZ</name>
<feature type="non-terminal residue" evidence="1">
    <location>
        <position position="47"/>
    </location>
</feature>
<dbReference type="EMBL" id="UINC01055070">
    <property type="protein sequence ID" value="SVB73535.1"/>
    <property type="molecule type" value="Genomic_DNA"/>
</dbReference>
<proteinExistence type="predicted"/>
<evidence type="ECO:0000313" key="1">
    <source>
        <dbReference type="EMBL" id="SVB73535.1"/>
    </source>
</evidence>
<organism evidence="1">
    <name type="scientific">marine metagenome</name>
    <dbReference type="NCBI Taxonomy" id="408172"/>
    <lineage>
        <taxon>unclassified sequences</taxon>
        <taxon>metagenomes</taxon>
        <taxon>ecological metagenomes</taxon>
    </lineage>
</organism>
<reference evidence="1" key="1">
    <citation type="submission" date="2018-05" db="EMBL/GenBank/DDBJ databases">
        <authorList>
            <person name="Lanie J.A."/>
            <person name="Ng W.-L."/>
            <person name="Kazmierczak K.M."/>
            <person name="Andrzejewski T.M."/>
            <person name="Davidsen T.M."/>
            <person name="Wayne K.J."/>
            <person name="Tettelin H."/>
            <person name="Glass J.I."/>
            <person name="Rusch D."/>
            <person name="Podicherti R."/>
            <person name="Tsui H.-C.T."/>
            <person name="Winkler M.E."/>
        </authorList>
    </citation>
    <scope>NUCLEOTIDE SEQUENCE</scope>
</reference>
<gene>
    <name evidence="1" type="ORF">METZ01_LOCUS226389</name>
</gene>
<dbReference type="AlphaFoldDB" id="A0A382GFM6"/>
<sequence length="47" mass="5252">MSGSCVRRVGGGQRVANGVFQSSLHAFLKRYDRIERPVNLDCLDEIT</sequence>
<accession>A0A382GFM6</accession>